<dbReference type="Pfam" id="PF00583">
    <property type="entry name" value="Acetyltransf_1"/>
    <property type="match status" value="1"/>
</dbReference>
<dbReference type="Gene3D" id="3.40.630.30">
    <property type="match status" value="1"/>
</dbReference>
<organism evidence="2 3">
    <name type="scientific">Xylanimonas protaetiae</name>
    <dbReference type="NCBI Taxonomy" id="2509457"/>
    <lineage>
        <taxon>Bacteria</taxon>
        <taxon>Bacillati</taxon>
        <taxon>Actinomycetota</taxon>
        <taxon>Actinomycetes</taxon>
        <taxon>Micrococcales</taxon>
        <taxon>Promicromonosporaceae</taxon>
        <taxon>Xylanimonas</taxon>
    </lineage>
</organism>
<dbReference type="CDD" id="cd04301">
    <property type="entry name" value="NAT_SF"/>
    <property type="match status" value="1"/>
</dbReference>
<dbReference type="OrthoDB" id="6711752at2"/>
<dbReference type="SUPFAM" id="SSF55729">
    <property type="entry name" value="Acyl-CoA N-acyltransferases (Nat)"/>
    <property type="match status" value="1"/>
</dbReference>
<dbReference type="GO" id="GO:0016747">
    <property type="term" value="F:acyltransferase activity, transferring groups other than amino-acyl groups"/>
    <property type="evidence" value="ECO:0007669"/>
    <property type="project" value="InterPro"/>
</dbReference>
<reference evidence="2 3" key="1">
    <citation type="submission" date="2019-01" db="EMBL/GenBank/DDBJ databases">
        <title>Genome sequencing of strain FW10M-9.</title>
        <authorList>
            <person name="Heo J."/>
            <person name="Kim S.-J."/>
            <person name="Kim J.-S."/>
            <person name="Hong S.-B."/>
            <person name="Kwon S.-W."/>
        </authorList>
    </citation>
    <scope>NUCLEOTIDE SEQUENCE [LARGE SCALE GENOMIC DNA]</scope>
    <source>
        <strain evidence="2 3">FW10M-9</strain>
    </source>
</reference>
<dbReference type="EMBL" id="CP035493">
    <property type="protein sequence ID" value="QAY69470.1"/>
    <property type="molecule type" value="Genomic_DNA"/>
</dbReference>
<feature type="domain" description="N-acetyltransferase" evidence="1">
    <location>
        <begin position="4"/>
        <end position="209"/>
    </location>
</feature>
<keyword evidence="2" id="KW-0808">Transferase</keyword>
<name>A0A4P6F136_9MICO</name>
<accession>A0A4P6F136</accession>
<evidence type="ECO:0000313" key="3">
    <source>
        <dbReference type="Proteomes" id="UP000292118"/>
    </source>
</evidence>
<dbReference type="Proteomes" id="UP000292118">
    <property type="component" value="Chromosome"/>
</dbReference>
<proteinExistence type="predicted"/>
<sequence>MTEIQYRPYLEQDAQDVKAIINQAFSIDRFVKEPRLLGGALEVYLRTCLLASTYARVAVQDGRVVGILMGRVSGHERLPGRLRNRLLTGSHMARLAVLGVTEHRSLRQYFQFDAVYARLRKAATAPTTDELTLFAVDASTRGLGVGKALYDTYLDHLREHGRSDFYLYTDTRCSYGFYEKQGMTRAAAEDMTIRLDGTPETLGVFLYAGSAT</sequence>
<dbReference type="RefSeq" id="WP_129186870.1">
    <property type="nucleotide sequence ID" value="NZ_CP035493.1"/>
</dbReference>
<gene>
    <name evidence="2" type="ORF">ET471_04975</name>
</gene>
<dbReference type="AlphaFoldDB" id="A0A4P6F136"/>
<evidence type="ECO:0000259" key="1">
    <source>
        <dbReference type="PROSITE" id="PS51186"/>
    </source>
</evidence>
<dbReference type="InterPro" id="IPR016181">
    <property type="entry name" value="Acyl_CoA_acyltransferase"/>
</dbReference>
<evidence type="ECO:0000313" key="2">
    <source>
        <dbReference type="EMBL" id="QAY69470.1"/>
    </source>
</evidence>
<keyword evidence="3" id="KW-1185">Reference proteome</keyword>
<dbReference type="PROSITE" id="PS51186">
    <property type="entry name" value="GNAT"/>
    <property type="match status" value="1"/>
</dbReference>
<dbReference type="InterPro" id="IPR000182">
    <property type="entry name" value="GNAT_dom"/>
</dbReference>
<dbReference type="KEGG" id="xya:ET471_04975"/>
<protein>
    <submittedName>
        <fullName evidence="2">GNAT family N-acetyltransferase</fullName>
    </submittedName>
</protein>